<protein>
    <recommendedName>
        <fullName evidence="1">Poly [ADP-ribose] polymerase</fullName>
        <shortName evidence="1">PARP</shortName>
        <ecNumber evidence="1">2.4.2.-</ecNumber>
    </recommendedName>
</protein>
<dbReference type="OrthoDB" id="10256774at2759"/>
<accession>A0A6P8ILF0</accession>
<keyword evidence="1" id="KW-0520">NAD</keyword>
<feature type="region of interest" description="Disordered" evidence="2">
    <location>
        <begin position="105"/>
        <end position="132"/>
    </location>
</feature>
<reference evidence="5" key="1">
    <citation type="submission" date="2025-08" db="UniProtKB">
        <authorList>
            <consortium name="RefSeq"/>
        </authorList>
    </citation>
    <scope>IDENTIFICATION</scope>
    <source>
        <tissue evidence="5">Tentacle</tissue>
    </source>
</reference>
<feature type="region of interest" description="Disordered" evidence="2">
    <location>
        <begin position="155"/>
        <end position="176"/>
    </location>
</feature>
<evidence type="ECO:0000259" key="3">
    <source>
        <dbReference type="PROSITE" id="PS51059"/>
    </source>
</evidence>
<dbReference type="EC" id="2.4.2.-" evidence="1"/>
<dbReference type="AlphaFoldDB" id="A0A6P8ILF0"/>
<evidence type="ECO:0000313" key="5">
    <source>
        <dbReference type="RefSeq" id="XP_031567243.1"/>
    </source>
</evidence>
<dbReference type="InterPro" id="IPR012317">
    <property type="entry name" value="Poly(ADP-ribose)pol_cat_dom"/>
</dbReference>
<keyword evidence="1" id="KW-0328">Glycosyltransferase</keyword>
<dbReference type="InParanoid" id="A0A6P8ILF0"/>
<dbReference type="Proteomes" id="UP000515163">
    <property type="component" value="Unplaced"/>
</dbReference>
<dbReference type="GO" id="GO:0003950">
    <property type="term" value="F:NAD+ poly-ADP-ribosyltransferase activity"/>
    <property type="evidence" value="ECO:0007669"/>
    <property type="project" value="UniProtKB-UniRule"/>
</dbReference>
<feature type="region of interest" description="Disordered" evidence="2">
    <location>
        <begin position="49"/>
        <end position="84"/>
    </location>
</feature>
<dbReference type="InterPro" id="IPR019406">
    <property type="entry name" value="APLF_PBZ"/>
</dbReference>
<dbReference type="KEGG" id="aten:116302161"/>
<keyword evidence="1" id="KW-0808">Transferase</keyword>
<keyword evidence="4" id="KW-1185">Reference proteome</keyword>
<dbReference type="Pfam" id="PF10283">
    <property type="entry name" value="zf-CCHH"/>
    <property type="match status" value="1"/>
</dbReference>
<dbReference type="GO" id="GO:0003906">
    <property type="term" value="F:DNA-(apurinic or apyrimidinic site) endonuclease activity"/>
    <property type="evidence" value="ECO:0007669"/>
    <property type="project" value="InterPro"/>
</dbReference>
<evidence type="ECO:0000256" key="2">
    <source>
        <dbReference type="SAM" id="MobiDB-lite"/>
    </source>
</evidence>
<dbReference type="SUPFAM" id="SSF56399">
    <property type="entry name" value="ADP-ribosylation"/>
    <property type="match status" value="1"/>
</dbReference>
<dbReference type="GO" id="GO:0006302">
    <property type="term" value="P:double-strand break repair"/>
    <property type="evidence" value="ECO:0007669"/>
    <property type="project" value="InterPro"/>
</dbReference>
<dbReference type="GO" id="GO:0008408">
    <property type="term" value="F:3'-5' exonuclease activity"/>
    <property type="evidence" value="ECO:0007669"/>
    <property type="project" value="InterPro"/>
</dbReference>
<dbReference type="Gene3D" id="3.90.228.10">
    <property type="match status" value="1"/>
</dbReference>
<evidence type="ECO:0000313" key="4">
    <source>
        <dbReference type="Proteomes" id="UP000515163"/>
    </source>
</evidence>
<organism evidence="4 5">
    <name type="scientific">Actinia tenebrosa</name>
    <name type="common">Australian red waratah sea anemone</name>
    <dbReference type="NCBI Taxonomy" id="6105"/>
    <lineage>
        <taxon>Eukaryota</taxon>
        <taxon>Metazoa</taxon>
        <taxon>Cnidaria</taxon>
        <taxon>Anthozoa</taxon>
        <taxon>Hexacorallia</taxon>
        <taxon>Actiniaria</taxon>
        <taxon>Actiniidae</taxon>
        <taxon>Actinia</taxon>
    </lineage>
</organism>
<feature type="compositionally biased region" description="Basic and acidic residues" evidence="2">
    <location>
        <begin position="51"/>
        <end position="81"/>
    </location>
</feature>
<dbReference type="PANTHER" id="PTHR21315:SF3">
    <property type="entry name" value="PARP DOMAIN-CONTAINING PROTEIN"/>
    <property type="match status" value="1"/>
</dbReference>
<dbReference type="PANTHER" id="PTHR21315">
    <property type="entry name" value="APRATAXIN AND PNK-LIKE FACTOR-RELATED"/>
    <property type="match status" value="1"/>
</dbReference>
<feature type="domain" description="PARP catalytic" evidence="3">
    <location>
        <begin position="260"/>
        <end position="453"/>
    </location>
</feature>
<dbReference type="PROSITE" id="PS51059">
    <property type="entry name" value="PARP_CATALYTIC"/>
    <property type="match status" value="1"/>
</dbReference>
<evidence type="ECO:0000256" key="1">
    <source>
        <dbReference type="RuleBase" id="RU362114"/>
    </source>
</evidence>
<proteinExistence type="predicted"/>
<feature type="compositionally biased region" description="Polar residues" evidence="2">
    <location>
        <begin position="164"/>
        <end position="173"/>
    </location>
</feature>
<feature type="region of interest" description="Disordered" evidence="2">
    <location>
        <begin position="1"/>
        <end position="34"/>
    </location>
</feature>
<sequence>MASDQGQYLEPVKKKPKIRPNDLKNDNGNITTDTRPMCKYSVRCFKSSSQHKKEFQHPESLENNSVERCHARDQEPRHANSDKGLPLCPKGVDCEETELIHFAEFRHPVTEESKENSDNENGSYSVKEQDECDEVELSEGYQSCEATQEVMDDYEDKPDEEDGINNTLSSSSIPRDDTVLSRGTSILRCYSILTEDERKELIRRAFELKDMLKKELNDTHKIIAEKNKMLKRVHSQLEKTSKIEGEIEALEKDEMVYFPLFAEREYKEGSAAQIHFRLAESQFYRLVDTANKYRVTKVDYIVNPILLRMFKKAQDNLKQMRGESDSYPVLAFHGTKEENIHSIAQTGFRLPGDANFEHATDSGNYGRGVYFSEYPSYSMTYIKGASKLLLCQVLPGKAYRCMHLIDGEPLQTGYDSHTSPDGKELVIFKSHHILPSYVVYYGEAKGDFSYQNE</sequence>
<gene>
    <name evidence="5" type="primary">LOC116302161</name>
</gene>
<dbReference type="InterPro" id="IPR039253">
    <property type="entry name" value="APLF"/>
</dbReference>
<name>A0A6P8ILF0_ACTTE</name>
<feature type="compositionally biased region" description="Basic and acidic residues" evidence="2">
    <location>
        <begin position="105"/>
        <end position="117"/>
    </location>
</feature>
<dbReference type="RefSeq" id="XP_031567243.1">
    <property type="nucleotide sequence ID" value="XM_031711383.1"/>
</dbReference>
<dbReference type="GeneID" id="116302161"/>
<dbReference type="Pfam" id="PF00644">
    <property type="entry name" value="PARP"/>
    <property type="match status" value="1"/>
</dbReference>